<dbReference type="InterPro" id="IPR038763">
    <property type="entry name" value="DHH_sf"/>
</dbReference>
<keyword evidence="3" id="KW-0479">Metal-binding</keyword>
<dbReference type="InterPro" id="IPR000644">
    <property type="entry name" value="CBS_dom"/>
</dbReference>
<dbReference type="Pfam" id="PF02833">
    <property type="entry name" value="DHHA2"/>
    <property type="match status" value="1"/>
</dbReference>
<dbReference type="InterPro" id="IPR010766">
    <property type="entry name" value="DRTGG"/>
</dbReference>
<dbReference type="Pfam" id="PF01368">
    <property type="entry name" value="DHH"/>
    <property type="match status" value="1"/>
</dbReference>
<evidence type="ECO:0000256" key="6">
    <source>
        <dbReference type="ARBA" id="ARBA00032535"/>
    </source>
</evidence>
<evidence type="ECO:0000256" key="5">
    <source>
        <dbReference type="ARBA" id="ARBA00023211"/>
    </source>
</evidence>
<dbReference type="Gene3D" id="3.10.310.20">
    <property type="entry name" value="DHHA2 domain"/>
    <property type="match status" value="1"/>
</dbReference>
<dbReference type="NCBIfam" id="NF011445">
    <property type="entry name" value="PRK14869.2-1"/>
    <property type="match status" value="1"/>
</dbReference>
<sequence>MTEHVYVVGHRNPDTDSICAAISFARLKQRMGQENVVACRAGKVNRETEYVLNAFNVPAPEYLADVNLRVKDLLNGPIPTVDPKTPLQEAWQIMKKNSQKTLPIVDRNRRMLGMISVGDLSGSYIENMGDLDFGSLHISAQNVVKTLKGEILVGSEDQELQGCVYVGAMHHKTFETFIQPGNVVLVGDRVTAQESALRIGVSALILTGGAKLCEESEKLAREKGAIVISVPTDTFTAARLLPMSAPVQSIMKTEGVVTFQEDDLISEVRQKMLETRYRNYPVLDEQERVVGLISRYHLLKLNRKKLILVDHNEWGQAVKGAEQAQVLEVVDHHRVGGIQTTDPISFRNVPVGSTCTIVAKCYQEQGIEPEKGIAGIMLAAILSDTVIFKSPTCTEADKEIVAYLEKIVGIDAKEFGIQMFKSSSNLAERKVEELIEEDLKEFAVSDFKVGIGQVSVMGLDGIDALREELNKKLEATRGDKGLHYLLLMITDLLEENTDLWIAGDKPEEIAKAFNLPLVENRVFLPGVLSRKKQVVPPLTKYFLG</sequence>
<name>W0E6D3_9FIRM</name>
<evidence type="ECO:0000256" key="8">
    <source>
        <dbReference type="PROSITE-ProRule" id="PRU00703"/>
    </source>
</evidence>
<dbReference type="Pfam" id="PF00571">
    <property type="entry name" value="CBS"/>
    <property type="match status" value="2"/>
</dbReference>
<evidence type="ECO:0000256" key="2">
    <source>
        <dbReference type="ARBA" id="ARBA00012146"/>
    </source>
</evidence>
<evidence type="ECO:0000256" key="4">
    <source>
        <dbReference type="ARBA" id="ARBA00022801"/>
    </source>
</evidence>
<dbReference type="eggNOG" id="COG1227">
    <property type="taxonomic scope" value="Bacteria"/>
</dbReference>
<dbReference type="HOGENOM" id="CLU_025243_1_0_9"/>
<keyword evidence="8" id="KW-0129">CBS domain</keyword>
<dbReference type="Pfam" id="PF07085">
    <property type="entry name" value="DRTGG"/>
    <property type="match status" value="1"/>
</dbReference>
<dbReference type="PROSITE" id="PS51371">
    <property type="entry name" value="CBS"/>
    <property type="match status" value="2"/>
</dbReference>
<proteinExistence type="predicted"/>
<accession>W0E6D3</accession>
<gene>
    <name evidence="10" type="ORF">DESME_04690</name>
</gene>
<keyword evidence="5" id="KW-0464">Manganese</keyword>
<dbReference type="AlphaFoldDB" id="W0E6D3"/>
<dbReference type="InterPro" id="IPR004097">
    <property type="entry name" value="DHHA2"/>
</dbReference>
<dbReference type="KEGG" id="dmt:DESME_04690"/>
<dbReference type="GO" id="GO:0005737">
    <property type="term" value="C:cytoplasm"/>
    <property type="evidence" value="ECO:0007669"/>
    <property type="project" value="InterPro"/>
</dbReference>
<comment type="cofactor">
    <cofactor evidence="1">
        <name>Mn(2+)</name>
        <dbReference type="ChEBI" id="CHEBI:29035"/>
    </cofactor>
</comment>
<feature type="domain" description="CBS" evidence="9">
    <location>
        <begin position="251"/>
        <end position="308"/>
    </location>
</feature>
<dbReference type="InterPro" id="IPR038222">
    <property type="entry name" value="DHHA2_dom_sf"/>
</dbReference>
<dbReference type="FunFam" id="3.90.1640.10:FF:000001">
    <property type="entry name" value="Probable manganese-dependent inorganic pyrophosphatase"/>
    <property type="match status" value="1"/>
</dbReference>
<dbReference type="InterPro" id="IPR028979">
    <property type="entry name" value="Ser_kin/Pase_Hpr-like_N_sf"/>
</dbReference>
<evidence type="ECO:0000259" key="9">
    <source>
        <dbReference type="PROSITE" id="PS51371"/>
    </source>
</evidence>
<dbReference type="EC" id="3.6.1.1" evidence="2"/>
<protein>
    <recommendedName>
        <fullName evidence="2">inorganic diphosphatase</fullName>
        <ecNumber evidence="2">3.6.1.1</ecNumber>
    </recommendedName>
    <alternativeName>
        <fullName evidence="6">Pyrophosphate phospho-hydrolase</fullName>
    </alternativeName>
</protein>
<dbReference type="SUPFAM" id="SSF54631">
    <property type="entry name" value="CBS-domain pair"/>
    <property type="match status" value="1"/>
</dbReference>
<evidence type="ECO:0000256" key="1">
    <source>
        <dbReference type="ARBA" id="ARBA00001936"/>
    </source>
</evidence>
<dbReference type="GO" id="GO:0046872">
    <property type="term" value="F:metal ion binding"/>
    <property type="evidence" value="ECO:0007669"/>
    <property type="project" value="UniProtKB-KW"/>
</dbReference>
<evidence type="ECO:0000313" key="11">
    <source>
        <dbReference type="Proteomes" id="UP000010847"/>
    </source>
</evidence>
<dbReference type="SMART" id="SM01131">
    <property type="entry name" value="DHHA2"/>
    <property type="match status" value="1"/>
</dbReference>
<keyword evidence="4" id="KW-0378">Hydrolase</keyword>
<dbReference type="NCBIfam" id="NF003877">
    <property type="entry name" value="PRK05427.1"/>
    <property type="match status" value="1"/>
</dbReference>
<dbReference type="NCBIfam" id="NF011443">
    <property type="entry name" value="PRK14869.1-5"/>
    <property type="match status" value="1"/>
</dbReference>
<dbReference type="STRING" id="871968.DESME_04690"/>
<comment type="catalytic activity">
    <reaction evidence="7">
        <text>diphosphate + H2O = 2 phosphate + H(+)</text>
        <dbReference type="Rhea" id="RHEA:24576"/>
        <dbReference type="ChEBI" id="CHEBI:15377"/>
        <dbReference type="ChEBI" id="CHEBI:15378"/>
        <dbReference type="ChEBI" id="CHEBI:33019"/>
        <dbReference type="ChEBI" id="CHEBI:43474"/>
        <dbReference type="EC" id="3.6.1.1"/>
    </reaction>
</comment>
<evidence type="ECO:0000256" key="3">
    <source>
        <dbReference type="ARBA" id="ARBA00022723"/>
    </source>
</evidence>
<dbReference type="Gene3D" id="3.40.1390.20">
    <property type="entry name" value="HprK N-terminal domain-like"/>
    <property type="match status" value="1"/>
</dbReference>
<dbReference type="RefSeq" id="WP_006715049.1">
    <property type="nucleotide sequence ID" value="NZ_CP007032.1"/>
</dbReference>
<dbReference type="InterPro" id="IPR046342">
    <property type="entry name" value="CBS_dom_sf"/>
</dbReference>
<dbReference type="SUPFAM" id="SSF75138">
    <property type="entry name" value="HprK N-terminal domain-like"/>
    <property type="match status" value="1"/>
</dbReference>
<dbReference type="SMART" id="SM00116">
    <property type="entry name" value="CBS"/>
    <property type="match status" value="2"/>
</dbReference>
<dbReference type="GO" id="GO:0004427">
    <property type="term" value="F:inorganic diphosphate phosphatase activity"/>
    <property type="evidence" value="ECO:0007669"/>
    <property type="project" value="UniProtKB-EC"/>
</dbReference>
<dbReference type="NCBIfam" id="NF011442">
    <property type="entry name" value="PRK14869.1-4"/>
    <property type="match status" value="1"/>
</dbReference>
<reference evidence="10 11" key="1">
    <citation type="submission" date="2013-12" db="EMBL/GenBank/DDBJ databases">
        <authorList>
            <consortium name="DOE Joint Genome Institute"/>
            <person name="Smidt H."/>
            <person name="Huntemann M."/>
            <person name="Han J."/>
            <person name="Chen A."/>
            <person name="Kyrpides N."/>
            <person name="Mavromatis K."/>
            <person name="Markowitz V."/>
            <person name="Palaniappan K."/>
            <person name="Ivanova N."/>
            <person name="Schaumberg A."/>
            <person name="Pati A."/>
            <person name="Liolios K."/>
            <person name="Nordberg H.P."/>
            <person name="Cantor M.N."/>
            <person name="Hua S.X."/>
            <person name="Woyke T."/>
        </authorList>
    </citation>
    <scope>NUCLEOTIDE SEQUENCE [LARGE SCALE GENOMIC DNA]</scope>
    <source>
        <strain evidence="11">DSM 15288</strain>
    </source>
</reference>
<evidence type="ECO:0000256" key="7">
    <source>
        <dbReference type="ARBA" id="ARBA00047820"/>
    </source>
</evidence>
<evidence type="ECO:0000313" key="10">
    <source>
        <dbReference type="EMBL" id="AHF06435.1"/>
    </source>
</evidence>
<dbReference type="OrthoDB" id="9766150at2"/>
<dbReference type="PANTHER" id="PTHR12112:SF22">
    <property type="entry name" value="MANGANESE-DEPENDENT INORGANIC PYROPHOSPHATASE-RELATED"/>
    <property type="match status" value="1"/>
</dbReference>
<dbReference type="Gene3D" id="3.90.1640.10">
    <property type="entry name" value="inorganic pyrophosphatase (n-terminal core)"/>
    <property type="match status" value="2"/>
</dbReference>
<dbReference type="PANTHER" id="PTHR12112">
    <property type="entry name" value="BNIP - RELATED"/>
    <property type="match status" value="1"/>
</dbReference>
<dbReference type="eggNOG" id="COG4109">
    <property type="taxonomic scope" value="Bacteria"/>
</dbReference>
<dbReference type="Proteomes" id="UP000010847">
    <property type="component" value="Chromosome"/>
</dbReference>
<dbReference type="SUPFAM" id="SSF64182">
    <property type="entry name" value="DHH phosphoesterases"/>
    <property type="match status" value="1"/>
</dbReference>
<dbReference type="EMBL" id="CP007032">
    <property type="protein sequence ID" value="AHF06435.1"/>
    <property type="molecule type" value="Genomic_DNA"/>
</dbReference>
<dbReference type="InterPro" id="IPR001667">
    <property type="entry name" value="DDH_dom"/>
</dbReference>
<keyword evidence="11" id="KW-1185">Reference proteome</keyword>
<feature type="domain" description="CBS" evidence="9">
    <location>
        <begin position="74"/>
        <end position="131"/>
    </location>
</feature>
<organism evidence="10 11">
    <name type="scientific">Desulfitobacterium metallireducens DSM 15288</name>
    <dbReference type="NCBI Taxonomy" id="871968"/>
    <lineage>
        <taxon>Bacteria</taxon>
        <taxon>Bacillati</taxon>
        <taxon>Bacillota</taxon>
        <taxon>Clostridia</taxon>
        <taxon>Eubacteriales</taxon>
        <taxon>Desulfitobacteriaceae</taxon>
        <taxon>Desulfitobacterium</taxon>
    </lineage>
</organism>